<evidence type="ECO:0000313" key="1">
    <source>
        <dbReference type="EMBL" id="RML40337.1"/>
    </source>
</evidence>
<organism evidence="1 2">
    <name type="scientific">Pseudomonas syringae pv. maculicola</name>
    <dbReference type="NCBI Taxonomy" id="59511"/>
    <lineage>
        <taxon>Bacteria</taxon>
        <taxon>Pseudomonadati</taxon>
        <taxon>Pseudomonadota</taxon>
        <taxon>Gammaproteobacteria</taxon>
        <taxon>Pseudomonadales</taxon>
        <taxon>Pseudomonadaceae</taxon>
        <taxon>Pseudomonas</taxon>
    </lineage>
</organism>
<proteinExistence type="predicted"/>
<sequence>MENSLYAYEWMSRVDRKNKRHATVVHSFEPRLQESVPCRQIAILISPIPTWVGVW</sequence>
<evidence type="ECO:0000313" key="2">
    <source>
        <dbReference type="Proteomes" id="UP000282378"/>
    </source>
</evidence>
<name>A0A3M2VM28_PSEYM</name>
<reference evidence="1 2" key="1">
    <citation type="submission" date="2018-08" db="EMBL/GenBank/DDBJ databases">
        <title>Recombination of ecologically and evolutionarily significant loci maintains genetic cohesion in the Pseudomonas syringae species complex.</title>
        <authorList>
            <person name="Dillon M."/>
            <person name="Thakur S."/>
            <person name="Almeida R.N.D."/>
            <person name="Weir B.S."/>
            <person name="Guttman D.S."/>
        </authorList>
    </citation>
    <scope>NUCLEOTIDE SEQUENCE [LARGE SCALE GENOMIC DNA]</scope>
    <source>
        <strain evidence="1 2">88_10</strain>
    </source>
</reference>
<gene>
    <name evidence="1" type="ORF">APX70_01315</name>
</gene>
<comment type="caution">
    <text evidence="1">The sequence shown here is derived from an EMBL/GenBank/DDBJ whole genome shotgun (WGS) entry which is preliminary data.</text>
</comment>
<accession>A0A3M2VM28</accession>
<dbReference type="EMBL" id="RBNL01004029">
    <property type="protein sequence ID" value="RML40337.1"/>
    <property type="molecule type" value="Genomic_DNA"/>
</dbReference>
<dbReference type="Proteomes" id="UP000282378">
    <property type="component" value="Unassembled WGS sequence"/>
</dbReference>
<protein>
    <submittedName>
        <fullName evidence="1">Uncharacterized protein</fullName>
    </submittedName>
</protein>
<dbReference type="AlphaFoldDB" id="A0A3M2VM28"/>